<evidence type="ECO:0000256" key="3">
    <source>
        <dbReference type="ARBA" id="ARBA00022475"/>
    </source>
</evidence>
<feature type="region of interest" description="Disordered" evidence="7">
    <location>
        <begin position="219"/>
        <end position="267"/>
    </location>
</feature>
<dbReference type="InterPro" id="IPR032808">
    <property type="entry name" value="DoxX"/>
</dbReference>
<comment type="subcellular location">
    <subcellularLocation>
        <location evidence="1">Cell membrane</location>
        <topology evidence="1">Multi-pass membrane protein</topology>
    </subcellularLocation>
</comment>
<keyword evidence="3" id="KW-1003">Cell membrane</keyword>
<feature type="transmembrane region" description="Helical" evidence="8">
    <location>
        <begin position="183"/>
        <end position="203"/>
    </location>
</feature>
<sequence>MRFIFRCYYFLHDGIFALLSKLDGIPPLLIRLYLSPIMLAAGLYKLHHFDATAMWLEQGLNLPYPEVMAYLVTYTELVGGFLLLFGLAVRWASIPLMVAMLVAAFTVHWDNGWFAIAPSSPVTSTAKPLADIGVPMAKASMENSIGVGERLERARTILNEYGHYGWLVEKGNFAVLNNGIEFAATYFILLLSLLFSGAGRYFSLDYYLDRRAREYIKPKSVEQKDEPLVEPEAKPVEQKTEAPVASEASSEPAAKPPETQAGPVADE</sequence>
<accession>A0A2S4HHV2</accession>
<evidence type="ECO:0000256" key="8">
    <source>
        <dbReference type="SAM" id="Phobius"/>
    </source>
</evidence>
<organism evidence="9 10">
    <name type="scientific">Zhongshania marina</name>
    <dbReference type="NCBI Taxonomy" id="2304603"/>
    <lineage>
        <taxon>Bacteria</taxon>
        <taxon>Pseudomonadati</taxon>
        <taxon>Pseudomonadota</taxon>
        <taxon>Gammaproteobacteria</taxon>
        <taxon>Cellvibrionales</taxon>
        <taxon>Spongiibacteraceae</taxon>
        <taxon>Zhongshania</taxon>
    </lineage>
</organism>
<dbReference type="Proteomes" id="UP000237222">
    <property type="component" value="Unassembled WGS sequence"/>
</dbReference>
<evidence type="ECO:0000256" key="7">
    <source>
        <dbReference type="SAM" id="MobiDB-lite"/>
    </source>
</evidence>
<keyword evidence="5 8" id="KW-1133">Transmembrane helix</keyword>
<dbReference type="Pfam" id="PF07681">
    <property type="entry name" value="DoxX"/>
    <property type="match status" value="1"/>
</dbReference>
<evidence type="ECO:0000256" key="2">
    <source>
        <dbReference type="ARBA" id="ARBA00006679"/>
    </source>
</evidence>
<keyword evidence="4 8" id="KW-0812">Transmembrane</keyword>
<feature type="transmembrane region" description="Helical" evidence="8">
    <location>
        <begin position="28"/>
        <end position="47"/>
    </location>
</feature>
<feature type="transmembrane region" description="Helical" evidence="8">
    <location>
        <begin position="67"/>
        <end position="89"/>
    </location>
</feature>
<name>A0A2S4HHV2_9GAMM</name>
<dbReference type="GO" id="GO:0005886">
    <property type="term" value="C:plasma membrane"/>
    <property type="evidence" value="ECO:0007669"/>
    <property type="project" value="UniProtKB-SubCell"/>
</dbReference>
<gene>
    <name evidence="9" type="ORF">C0068_05935</name>
</gene>
<feature type="transmembrane region" description="Helical" evidence="8">
    <location>
        <begin position="96"/>
        <end position="116"/>
    </location>
</feature>
<dbReference type="EMBL" id="PQGG01000013">
    <property type="protein sequence ID" value="POP53500.1"/>
    <property type="molecule type" value="Genomic_DNA"/>
</dbReference>
<evidence type="ECO:0000256" key="1">
    <source>
        <dbReference type="ARBA" id="ARBA00004651"/>
    </source>
</evidence>
<dbReference type="PANTHER" id="PTHR33452:SF19">
    <property type="entry name" value="DOXX FAMILY PROTEIN"/>
    <property type="match status" value="1"/>
</dbReference>
<dbReference type="PANTHER" id="PTHR33452">
    <property type="entry name" value="OXIDOREDUCTASE CATD-RELATED"/>
    <property type="match status" value="1"/>
</dbReference>
<dbReference type="AlphaFoldDB" id="A0A2S4HHV2"/>
<protein>
    <submittedName>
        <fullName evidence="9">DoxX family protein</fullName>
    </submittedName>
</protein>
<evidence type="ECO:0000256" key="4">
    <source>
        <dbReference type="ARBA" id="ARBA00022692"/>
    </source>
</evidence>
<evidence type="ECO:0000313" key="9">
    <source>
        <dbReference type="EMBL" id="POP53500.1"/>
    </source>
</evidence>
<comment type="caution">
    <text evidence="9">The sequence shown here is derived from an EMBL/GenBank/DDBJ whole genome shotgun (WGS) entry which is preliminary data.</text>
</comment>
<evidence type="ECO:0000256" key="5">
    <source>
        <dbReference type="ARBA" id="ARBA00022989"/>
    </source>
</evidence>
<comment type="similarity">
    <text evidence="2">Belongs to the DoxX family.</text>
</comment>
<evidence type="ECO:0000256" key="6">
    <source>
        <dbReference type="ARBA" id="ARBA00023136"/>
    </source>
</evidence>
<feature type="compositionally biased region" description="Basic and acidic residues" evidence="7">
    <location>
        <begin position="219"/>
        <end position="240"/>
    </location>
</feature>
<proteinExistence type="inferred from homology"/>
<evidence type="ECO:0000313" key="10">
    <source>
        <dbReference type="Proteomes" id="UP000237222"/>
    </source>
</evidence>
<dbReference type="InterPro" id="IPR051907">
    <property type="entry name" value="DoxX-like_oxidoreductase"/>
</dbReference>
<dbReference type="RefSeq" id="WP_103683573.1">
    <property type="nucleotide sequence ID" value="NZ_PQGG01000013.1"/>
</dbReference>
<keyword evidence="6 8" id="KW-0472">Membrane</keyword>
<dbReference type="OrthoDB" id="346004at2"/>
<feature type="compositionally biased region" description="Low complexity" evidence="7">
    <location>
        <begin position="241"/>
        <end position="258"/>
    </location>
</feature>
<reference evidence="9" key="1">
    <citation type="submission" date="2018-01" db="EMBL/GenBank/DDBJ databases">
        <authorList>
            <person name="Yu X.-D."/>
        </authorList>
    </citation>
    <scope>NUCLEOTIDE SEQUENCE</scope>
    <source>
        <strain evidence="9">ZX-21</strain>
    </source>
</reference>